<protein>
    <submittedName>
        <fullName evidence="1">Uncharacterized protein</fullName>
    </submittedName>
</protein>
<proteinExistence type="predicted"/>
<name>A0ACB7XW97_9ERIC</name>
<evidence type="ECO:0000313" key="1">
    <source>
        <dbReference type="EMBL" id="KAH7844810.1"/>
    </source>
</evidence>
<reference evidence="1 2" key="1">
    <citation type="journal article" date="2021" name="Hortic Res">
        <title>High-quality reference genome and annotation aids understanding of berry development for evergreen blueberry (Vaccinium darrowii).</title>
        <authorList>
            <person name="Yu J."/>
            <person name="Hulse-Kemp A.M."/>
            <person name="Babiker E."/>
            <person name="Staton M."/>
        </authorList>
    </citation>
    <scope>NUCLEOTIDE SEQUENCE [LARGE SCALE GENOMIC DNA]</scope>
    <source>
        <strain evidence="2">cv. NJ 8807/NJ 8810</strain>
        <tissue evidence="1">Young leaf</tissue>
    </source>
</reference>
<evidence type="ECO:0000313" key="2">
    <source>
        <dbReference type="Proteomes" id="UP000828048"/>
    </source>
</evidence>
<organism evidence="1 2">
    <name type="scientific">Vaccinium darrowii</name>
    <dbReference type="NCBI Taxonomy" id="229202"/>
    <lineage>
        <taxon>Eukaryota</taxon>
        <taxon>Viridiplantae</taxon>
        <taxon>Streptophyta</taxon>
        <taxon>Embryophyta</taxon>
        <taxon>Tracheophyta</taxon>
        <taxon>Spermatophyta</taxon>
        <taxon>Magnoliopsida</taxon>
        <taxon>eudicotyledons</taxon>
        <taxon>Gunneridae</taxon>
        <taxon>Pentapetalae</taxon>
        <taxon>asterids</taxon>
        <taxon>Ericales</taxon>
        <taxon>Ericaceae</taxon>
        <taxon>Vaccinioideae</taxon>
        <taxon>Vaccinieae</taxon>
        <taxon>Vaccinium</taxon>
    </lineage>
</organism>
<dbReference type="Proteomes" id="UP000828048">
    <property type="component" value="Chromosome 1"/>
</dbReference>
<keyword evidence="2" id="KW-1185">Reference proteome</keyword>
<sequence length="236" mass="25320">MENNKDKAIFLIGRDGIHSGAVNKQGLTALDLCDSKWKQGLTFVLLVIQGASKGRLPKNEDVPIGGGDLKPFINTMTLVATLLATITFAAAFTMPGGFDTNPDNLGVAILIKKASLKAFILADTIGMCCSMAVMFLVMWAMIADDDTVEELVNVSSKLLPFALFATLVAFVCAIFAVIAPKALWVTILVGIICSGLIASSSPIHLVLATLFLWIFQASAVLIRRYAEARTKGEKRK</sequence>
<comment type="caution">
    <text evidence="1">The sequence shown here is derived from an EMBL/GenBank/DDBJ whole genome shotgun (WGS) entry which is preliminary data.</text>
</comment>
<dbReference type="EMBL" id="CM037151">
    <property type="protein sequence ID" value="KAH7844810.1"/>
    <property type="molecule type" value="Genomic_DNA"/>
</dbReference>
<accession>A0ACB7XW97</accession>
<gene>
    <name evidence="1" type="ORF">Vadar_031909</name>
</gene>